<keyword evidence="1" id="KW-1133">Transmembrane helix</keyword>
<dbReference type="EMBL" id="CP019343">
    <property type="protein sequence ID" value="ARN72985.1"/>
    <property type="molecule type" value="Genomic_DNA"/>
</dbReference>
<dbReference type="Proteomes" id="UP000193450">
    <property type="component" value="Chromosome"/>
</dbReference>
<evidence type="ECO:0000313" key="4">
    <source>
        <dbReference type="Proteomes" id="UP000193450"/>
    </source>
</evidence>
<dbReference type="OrthoDB" id="5739482at2"/>
<evidence type="ECO:0000313" key="3">
    <source>
        <dbReference type="EMBL" id="ARN72985.1"/>
    </source>
</evidence>
<reference evidence="3 4" key="1">
    <citation type="submission" date="2016-11" db="EMBL/GenBank/DDBJ databases">
        <title>Trade-off between light-utilization and light-protection in marine flavobacteria.</title>
        <authorList>
            <person name="Kumagai Y."/>
        </authorList>
    </citation>
    <scope>NUCLEOTIDE SEQUENCE [LARGE SCALE GENOMIC DNA]</scope>
    <source>
        <strain evidence="3 4">NBRC 107125</strain>
    </source>
</reference>
<keyword evidence="1" id="KW-0472">Membrane</keyword>
<keyword evidence="1" id="KW-0812">Transmembrane</keyword>
<dbReference type="Pfam" id="PF11127">
    <property type="entry name" value="YgaP-like_TM"/>
    <property type="match status" value="1"/>
</dbReference>
<dbReference type="AlphaFoldDB" id="A0A1X9NAN1"/>
<dbReference type="KEGG" id="osg:BST96_02000"/>
<keyword evidence="4" id="KW-1185">Reference proteome</keyword>
<accession>A0A1X9NAN1</accession>
<feature type="transmembrane region" description="Helical" evidence="1">
    <location>
        <begin position="36"/>
        <end position="60"/>
    </location>
</feature>
<feature type="transmembrane region" description="Helical" evidence="1">
    <location>
        <begin position="12"/>
        <end position="30"/>
    </location>
</feature>
<organism evidence="3 4">
    <name type="scientific">Oceanicoccus sagamiensis</name>
    <dbReference type="NCBI Taxonomy" id="716816"/>
    <lineage>
        <taxon>Bacteria</taxon>
        <taxon>Pseudomonadati</taxon>
        <taxon>Pseudomonadota</taxon>
        <taxon>Gammaproteobacteria</taxon>
        <taxon>Cellvibrionales</taxon>
        <taxon>Spongiibacteraceae</taxon>
        <taxon>Oceanicoccus</taxon>
    </lineage>
</organism>
<feature type="domain" description="Inner membrane protein YgaP-like transmembrane" evidence="2">
    <location>
        <begin position="3"/>
        <end position="67"/>
    </location>
</feature>
<name>A0A1X9NAN1_9GAMM</name>
<evidence type="ECO:0000259" key="2">
    <source>
        <dbReference type="Pfam" id="PF11127"/>
    </source>
</evidence>
<dbReference type="InterPro" id="IPR021309">
    <property type="entry name" value="YgaP-like_TM"/>
</dbReference>
<evidence type="ECO:0000256" key="1">
    <source>
        <dbReference type="SAM" id="Phobius"/>
    </source>
</evidence>
<proteinExistence type="predicted"/>
<sequence length="79" mass="9186">MIERNLGNAERIIRLLMGVLFSFWALSQPYMNGIEWFVVAVSVMLMLNGIFSRCYFWFVLDLNTCKKEDKDCYMAASSS</sequence>
<dbReference type="RefSeq" id="WP_085757080.1">
    <property type="nucleotide sequence ID" value="NZ_CP019343.1"/>
</dbReference>
<gene>
    <name evidence="3" type="ORF">BST96_02000</name>
</gene>
<dbReference type="STRING" id="716816.BST96_02000"/>
<protein>
    <recommendedName>
        <fullName evidence="2">Inner membrane protein YgaP-like transmembrane domain-containing protein</fullName>
    </recommendedName>
</protein>